<dbReference type="Proteomes" id="UP000654075">
    <property type="component" value="Unassembled WGS sequence"/>
</dbReference>
<proteinExistence type="inferred from homology"/>
<dbReference type="EMBL" id="CAJNNV010032596">
    <property type="protein sequence ID" value="CAE8640451.1"/>
    <property type="molecule type" value="Genomic_DNA"/>
</dbReference>
<comment type="caution">
    <text evidence="3">The sequence shown here is derived from an EMBL/GenBank/DDBJ whole genome shotgun (WGS) entry which is preliminary data.</text>
</comment>
<evidence type="ECO:0008006" key="5">
    <source>
        <dbReference type="Google" id="ProtNLM"/>
    </source>
</evidence>
<organism evidence="3 4">
    <name type="scientific">Polarella glacialis</name>
    <name type="common">Dinoflagellate</name>
    <dbReference type="NCBI Taxonomy" id="89957"/>
    <lineage>
        <taxon>Eukaryota</taxon>
        <taxon>Sar</taxon>
        <taxon>Alveolata</taxon>
        <taxon>Dinophyceae</taxon>
        <taxon>Suessiales</taxon>
        <taxon>Suessiaceae</taxon>
        <taxon>Polarella</taxon>
    </lineage>
</organism>
<evidence type="ECO:0000313" key="4">
    <source>
        <dbReference type="Proteomes" id="UP000654075"/>
    </source>
</evidence>
<evidence type="ECO:0000256" key="1">
    <source>
        <dbReference type="ARBA" id="ARBA00005445"/>
    </source>
</evidence>
<protein>
    <recommendedName>
        <fullName evidence="5">Ice-binding protein</fullName>
    </recommendedName>
</protein>
<dbReference type="Pfam" id="PF11999">
    <property type="entry name" value="Ice_binding"/>
    <property type="match status" value="2"/>
</dbReference>
<sequence>MFVRIVAKLGFAIMTKFVFIAALGAIASVSATGPGVVDLGSACDYAILSKSGISTVPMSAITGNIGVSPIAATAITGFSLTADSTNTFATSTQVEGRVYAADYADPTPSQLTVAVGDMEIAYTDAAGRANPDFVELDAGNLGGHKLIPGLYKFSSSVTFPTDSIISGSPTDTWIFQMSGDLTMATGTHITLEGGALASNIVWQVAGYVSVGVGAHMAGILLVKTKADFLTGSSLNGRILSQTAVALQMTTVNSVAPVFPAGPGVVDLGSACDYAILSKSGISTVPMSAITGNIGVSPIAATAITGFSLTADSTNTFATSTQVEGRVYAADYADPTPSQLTVAVGDMEVAYTDAAGRAKPDHVELFGGLLGGKTLGPGLYKFSTSVKIHTDLIISGSRTDTWIFQMSGDFVLAANKRVTLVGGALASNIVWQVAGYVEVGVGAHMEGILLTKTAAHFLTGSSLNGRILAQTAVTLQMTTVNSVACVFPTGPGVVDLGSAGDYDILSKSKNNISDKDRSPL</sequence>
<dbReference type="InterPro" id="IPR021884">
    <property type="entry name" value="Ice-bd_prot"/>
</dbReference>
<gene>
    <name evidence="3" type="ORF">PGLA1383_LOCUS55313</name>
</gene>
<dbReference type="AlphaFoldDB" id="A0A813HRT1"/>
<reference evidence="3" key="1">
    <citation type="submission" date="2021-02" db="EMBL/GenBank/DDBJ databases">
        <authorList>
            <person name="Dougan E. K."/>
            <person name="Rhodes N."/>
            <person name="Thang M."/>
            <person name="Chan C."/>
        </authorList>
    </citation>
    <scope>NUCLEOTIDE SEQUENCE</scope>
</reference>
<keyword evidence="4" id="KW-1185">Reference proteome</keyword>
<evidence type="ECO:0000313" key="3">
    <source>
        <dbReference type="EMBL" id="CAE8640451.1"/>
    </source>
</evidence>
<dbReference type="OrthoDB" id="10264374at2759"/>
<evidence type="ECO:0000256" key="2">
    <source>
        <dbReference type="ARBA" id="ARBA00022729"/>
    </source>
</evidence>
<accession>A0A813HRT1</accession>
<comment type="similarity">
    <text evidence="1">Belongs to the ice-binding protein family.</text>
</comment>
<keyword evidence="2" id="KW-0732">Signal</keyword>
<name>A0A813HRT1_POLGL</name>